<protein>
    <recommendedName>
        <fullName evidence="4">Type II secretion system protein GspF domain-containing protein</fullName>
    </recommendedName>
</protein>
<keyword evidence="1" id="KW-1133">Transmembrane helix</keyword>
<evidence type="ECO:0000313" key="3">
    <source>
        <dbReference type="Proteomes" id="UP000644756"/>
    </source>
</evidence>
<sequence>MLSGEIIEQLRASLDPLIRTVLIGGVPLIIIYLLARFVMPLTRTYRIVRFRGLPSVSENDNSAKPVAKWAKHLVLLSRSISTGDESDEELIQRFFVMTVGAFLGTFVVYGFWTGLFDRDTFMISHLVDRWAVTISLMAATVPYFLMRMKLHRVRIKNSYDLVPAVNTLLLKYSEYRGNLYYAVFETTKGLNGDILNAFVGLLPSLQGAANSNIEEAIELFIFRIKTTWSIQLGILIHKSEEQGDNIDQGLRWLIADMSEVAKITEELKSENRETMQLAYMPAILLPAVIYLNQFPSMGKSWHYYFQTPLGIRMIVFTLLFTLLCALIAYMIQKPRNEV</sequence>
<proteinExistence type="predicted"/>
<feature type="transmembrane region" description="Helical" evidence="1">
    <location>
        <begin position="94"/>
        <end position="115"/>
    </location>
</feature>
<accession>A0A917LFP6</accession>
<evidence type="ECO:0000313" key="2">
    <source>
        <dbReference type="EMBL" id="GGG18789.1"/>
    </source>
</evidence>
<dbReference type="RefSeq" id="WP_188532788.1">
    <property type="nucleotide sequence ID" value="NZ_BMGR01000014.1"/>
</dbReference>
<feature type="transmembrane region" description="Helical" evidence="1">
    <location>
        <begin position="20"/>
        <end position="39"/>
    </location>
</feature>
<keyword evidence="3" id="KW-1185">Reference proteome</keyword>
<reference evidence="2" key="1">
    <citation type="journal article" date="2014" name="Int. J. Syst. Evol. Microbiol.">
        <title>Complete genome sequence of Corynebacterium casei LMG S-19264T (=DSM 44701T), isolated from a smear-ripened cheese.</title>
        <authorList>
            <consortium name="US DOE Joint Genome Institute (JGI-PGF)"/>
            <person name="Walter F."/>
            <person name="Albersmeier A."/>
            <person name="Kalinowski J."/>
            <person name="Ruckert C."/>
        </authorList>
    </citation>
    <scope>NUCLEOTIDE SEQUENCE</scope>
    <source>
        <strain evidence="2">CGMCC 1.12987</strain>
    </source>
</reference>
<gene>
    <name evidence="2" type="ORF">GCM10010916_39490</name>
</gene>
<comment type="caution">
    <text evidence="2">The sequence shown here is derived from an EMBL/GenBank/DDBJ whole genome shotgun (WGS) entry which is preliminary data.</text>
</comment>
<evidence type="ECO:0000256" key="1">
    <source>
        <dbReference type="SAM" id="Phobius"/>
    </source>
</evidence>
<dbReference type="EMBL" id="BMGR01000014">
    <property type="protein sequence ID" value="GGG18789.1"/>
    <property type="molecule type" value="Genomic_DNA"/>
</dbReference>
<name>A0A917LFP6_9BACL</name>
<feature type="transmembrane region" description="Helical" evidence="1">
    <location>
        <begin position="127"/>
        <end position="146"/>
    </location>
</feature>
<evidence type="ECO:0008006" key="4">
    <source>
        <dbReference type="Google" id="ProtNLM"/>
    </source>
</evidence>
<organism evidence="2 3">
    <name type="scientific">Paenibacillus abyssi</name>
    <dbReference type="NCBI Taxonomy" id="1340531"/>
    <lineage>
        <taxon>Bacteria</taxon>
        <taxon>Bacillati</taxon>
        <taxon>Bacillota</taxon>
        <taxon>Bacilli</taxon>
        <taxon>Bacillales</taxon>
        <taxon>Paenibacillaceae</taxon>
        <taxon>Paenibacillus</taxon>
    </lineage>
</organism>
<feature type="transmembrane region" description="Helical" evidence="1">
    <location>
        <begin position="309"/>
        <end position="331"/>
    </location>
</feature>
<feature type="transmembrane region" description="Helical" evidence="1">
    <location>
        <begin position="277"/>
        <end position="297"/>
    </location>
</feature>
<keyword evidence="1" id="KW-0812">Transmembrane</keyword>
<keyword evidence="1" id="KW-0472">Membrane</keyword>
<dbReference type="AlphaFoldDB" id="A0A917LFP6"/>
<reference evidence="2" key="2">
    <citation type="submission" date="2020-09" db="EMBL/GenBank/DDBJ databases">
        <authorList>
            <person name="Sun Q."/>
            <person name="Zhou Y."/>
        </authorList>
    </citation>
    <scope>NUCLEOTIDE SEQUENCE</scope>
    <source>
        <strain evidence="2">CGMCC 1.12987</strain>
    </source>
</reference>
<dbReference type="Proteomes" id="UP000644756">
    <property type="component" value="Unassembled WGS sequence"/>
</dbReference>